<dbReference type="STRING" id="515849.B2B3R0"/>
<dbReference type="PANTHER" id="PTHR33112">
    <property type="entry name" value="DOMAIN PROTEIN, PUTATIVE-RELATED"/>
    <property type="match status" value="1"/>
</dbReference>
<dbReference type="EMBL" id="CU638744">
    <property type="protein sequence ID" value="CAP71746.1"/>
    <property type="molecule type" value="Genomic_DNA"/>
</dbReference>
<dbReference type="InterPro" id="IPR010730">
    <property type="entry name" value="HET"/>
</dbReference>
<keyword evidence="4" id="KW-1185">Reference proteome</keyword>
<reference evidence="3" key="4">
    <citation type="submission" date="2015-04" db="EMBL/GenBank/DDBJ databases">
        <title>Maintaining two mating types: Structure of the mating type locus and its role in heterokaryosis in Podospora anserina.</title>
        <authorList>
            <person name="Grognet P."/>
            <person name="Bidard F."/>
            <person name="Kuchly C."/>
            <person name="Chan Ho Tong L."/>
            <person name="Coppin E."/>
            <person name="Ait Benkhali J."/>
            <person name="Couloux A."/>
            <person name="Wincker P."/>
            <person name="Debuchy R."/>
            <person name="Silar P."/>
        </authorList>
    </citation>
    <scope>NUCLEOTIDE SEQUENCE</scope>
</reference>
<dbReference type="Proteomes" id="UP000001197">
    <property type="component" value="Chromosome 6"/>
</dbReference>
<dbReference type="GeneID" id="6195043"/>
<evidence type="ECO:0000313" key="3">
    <source>
        <dbReference type="EMBL" id="CDP31137.1"/>
    </source>
</evidence>
<dbReference type="HOGENOM" id="CLU_002639_7_2_1"/>
<dbReference type="eggNOG" id="ENOG502R41Z">
    <property type="taxonomic scope" value="Eukaryota"/>
</dbReference>
<evidence type="ECO:0000259" key="1">
    <source>
        <dbReference type="Pfam" id="PF06985"/>
    </source>
</evidence>
<dbReference type="OrthoDB" id="4567518at2759"/>
<dbReference type="EMBL" id="FO904941">
    <property type="protein sequence ID" value="CDP31137.1"/>
    <property type="molecule type" value="Genomic_DNA"/>
</dbReference>
<reference evidence="2 4" key="1">
    <citation type="journal article" date="2008" name="Genome Biol.">
        <title>The genome sequence of the model ascomycete fungus Podospora anserina.</title>
        <authorList>
            <person name="Espagne E."/>
            <person name="Lespinet O."/>
            <person name="Malagnac F."/>
            <person name="Da Silva C."/>
            <person name="Jaillon O."/>
            <person name="Porcel B.M."/>
            <person name="Couloux A."/>
            <person name="Aury J.-M."/>
            <person name="Segurens B."/>
            <person name="Poulain J."/>
            <person name="Anthouard V."/>
            <person name="Grossetete S."/>
            <person name="Khalili H."/>
            <person name="Coppin E."/>
            <person name="Dequard-Chablat M."/>
            <person name="Picard M."/>
            <person name="Contamine V."/>
            <person name="Arnaise S."/>
            <person name="Bourdais A."/>
            <person name="Berteaux-Lecellier V."/>
            <person name="Gautheret D."/>
            <person name="de Vries R.P."/>
            <person name="Battaglia E."/>
            <person name="Coutinho P.M."/>
            <person name="Danchin E.G.J."/>
            <person name="Henrissat B."/>
            <person name="El Khoury R."/>
            <person name="Sainsard-Chanet A."/>
            <person name="Boivin A."/>
            <person name="Pinan-Lucarre B."/>
            <person name="Sellem C.H."/>
            <person name="Debuchy R."/>
            <person name="Wincker P."/>
            <person name="Weissenbach J."/>
            <person name="Silar P."/>
        </authorList>
    </citation>
    <scope>NUCLEOTIDE SEQUENCE [LARGE SCALE GENOMIC DNA]</scope>
    <source>
        <strain evidence="4">S / ATCC MYA-4624 / DSM 980 / FGSC 10383</strain>
        <strain evidence="2">S mat+</strain>
    </source>
</reference>
<reference evidence="2" key="2">
    <citation type="submission" date="2008-07" db="EMBL/GenBank/DDBJ databases">
        <authorList>
            <person name="Genoscope - CEA"/>
        </authorList>
    </citation>
    <scope>NUCLEOTIDE SEQUENCE</scope>
    <source>
        <strain evidence="2">S mat+</strain>
    </source>
</reference>
<organism evidence="2">
    <name type="scientific">Podospora anserina (strain S / ATCC MYA-4624 / DSM 980 / FGSC 10383)</name>
    <name type="common">Pleurage anserina</name>
    <dbReference type="NCBI Taxonomy" id="515849"/>
    <lineage>
        <taxon>Eukaryota</taxon>
        <taxon>Fungi</taxon>
        <taxon>Dikarya</taxon>
        <taxon>Ascomycota</taxon>
        <taxon>Pezizomycotina</taxon>
        <taxon>Sordariomycetes</taxon>
        <taxon>Sordariomycetidae</taxon>
        <taxon>Sordariales</taxon>
        <taxon>Podosporaceae</taxon>
        <taxon>Podospora</taxon>
        <taxon>Podospora anserina</taxon>
    </lineage>
</organism>
<dbReference type="AlphaFoldDB" id="B2B3R0"/>
<dbReference type="RefSeq" id="XP_001910610.1">
    <property type="nucleotide sequence ID" value="XM_001910575.1"/>
</dbReference>
<name>B2B3R0_PODAN</name>
<feature type="domain" description="Heterokaryon incompatibility" evidence="1">
    <location>
        <begin position="60"/>
        <end position="202"/>
    </location>
</feature>
<evidence type="ECO:0000313" key="2">
    <source>
        <dbReference type="EMBL" id="CAP71746.1"/>
    </source>
</evidence>
<protein>
    <submittedName>
        <fullName evidence="2">Podospora anserina S mat+ genomic DNA chromosome 6, supercontig 2</fullName>
    </submittedName>
</protein>
<dbReference type="PANTHER" id="PTHR33112:SF10">
    <property type="entry name" value="TOL"/>
    <property type="match status" value="1"/>
</dbReference>
<sequence>MPVIPNLLLLREWLQHCDNNHDCPQKRGKGSFWPKRIIFVGDSDPKKLSLVENQSLDEDYLVLSHRWGNPTEDEKRQFCNTKENRRLKDFFFEQLPKTFQDTVQITRALGKQYLWIDALCIIQGDGGDWKSQANTMQNIFANAYCTIAVTSAHNWKDGFLKSQSRFSDDGAQNTLASSACQCHFDEDVDAGPLMQRAWVLQERVLSRRTIHFTTSHVYCECGDGVICERLTKLIPPFGKEYFILDPHFLDRLWRSGYYRTIEFIQFLFQKYSTSGLTDETDRVIAIHSLVERMEKVVQSKAKYGIFRFCLGSLLLWKRTEEQKPLIKYDDDQVPSWSWMAYSGGIEFILDPNPSFRVPRFEDLDFADDRSVLNVKVRNFGGSCRMGQNEEKYVILDGEEEVGSLWFDIADQIRFEDCNCVIVGALDAEMKDHKVEDARKGYYMIIVQKEDGDRGYKRVGVGIVRAQYVSEECISSILR</sequence>
<dbReference type="KEGG" id="pan:PODANSg7649"/>
<gene>
    <name evidence="2" type="ORF">PODANS_6_6980</name>
</gene>
<accession>B2B3R0</accession>
<proteinExistence type="predicted"/>
<dbReference type="Pfam" id="PF06985">
    <property type="entry name" value="HET"/>
    <property type="match status" value="1"/>
</dbReference>
<reference evidence="4" key="3">
    <citation type="journal article" date="2014" name="Genetics">
        <title>Maintaining two mating types: Structure of the mating type locus and its role in heterokaryosis in Podospora anserina.</title>
        <authorList>
            <person name="Grognet P."/>
            <person name="Bidard F."/>
            <person name="Kuchly C."/>
            <person name="Tong L.C.H."/>
            <person name="Coppin E."/>
            <person name="Benkhali J.A."/>
            <person name="Couloux A."/>
            <person name="Wincker P."/>
            <person name="Debuchy R."/>
            <person name="Silar P."/>
        </authorList>
    </citation>
    <scope>GENOME REANNOTATION</scope>
    <source>
        <strain evidence="4">S / ATCC MYA-4624 / DSM 980 / FGSC 10383</strain>
    </source>
</reference>
<evidence type="ECO:0000313" key="4">
    <source>
        <dbReference type="Proteomes" id="UP000001197"/>
    </source>
</evidence>
<dbReference type="VEuPathDB" id="FungiDB:PODANS_6_6980"/>